<protein>
    <recommendedName>
        <fullName evidence="4">OstA-like protein</fullName>
    </recommendedName>
</protein>
<keyword evidence="1" id="KW-0732">Signal</keyword>
<name>A0ABV8XKA8_9DEIO</name>
<dbReference type="Proteomes" id="UP001595998">
    <property type="component" value="Unassembled WGS sequence"/>
</dbReference>
<sequence length="206" mass="22024">MAKMSWNAVLLSAAGATFSGAAAQDVNCNNYRLQEFSTLRVAVVTVDRALFRDAQGTARGPYVVRGDRIVQGRTVNGRRCSYFFSASREVSGFLNDAQATAVPAAPPARGAWVRDEDAGLDISNGLKVTGEAVWHTPGDSVNLGSLDGTLIRRGAAWVYASGLRGDTCRLTVLNLGAALLVDDNLACGGWNVTFQGLYLRRLSKRP</sequence>
<accession>A0ABV8XKA8</accession>
<organism evidence="2 3">
    <name type="scientific">Deinococcus navajonensis</name>
    <dbReference type="NCBI Taxonomy" id="309884"/>
    <lineage>
        <taxon>Bacteria</taxon>
        <taxon>Thermotogati</taxon>
        <taxon>Deinococcota</taxon>
        <taxon>Deinococci</taxon>
        <taxon>Deinococcales</taxon>
        <taxon>Deinococcaceae</taxon>
        <taxon>Deinococcus</taxon>
    </lineage>
</organism>
<reference evidence="3" key="1">
    <citation type="journal article" date="2019" name="Int. J. Syst. Evol. Microbiol.">
        <title>The Global Catalogue of Microorganisms (GCM) 10K type strain sequencing project: providing services to taxonomists for standard genome sequencing and annotation.</title>
        <authorList>
            <consortium name="The Broad Institute Genomics Platform"/>
            <consortium name="The Broad Institute Genome Sequencing Center for Infectious Disease"/>
            <person name="Wu L."/>
            <person name="Ma J."/>
        </authorList>
    </citation>
    <scope>NUCLEOTIDE SEQUENCE [LARGE SCALE GENOMIC DNA]</scope>
    <source>
        <strain evidence="3">CCUG 56029</strain>
    </source>
</reference>
<proteinExistence type="predicted"/>
<dbReference type="RefSeq" id="WP_380036355.1">
    <property type="nucleotide sequence ID" value="NZ_JBHSEH010000004.1"/>
</dbReference>
<keyword evidence="3" id="KW-1185">Reference proteome</keyword>
<comment type="caution">
    <text evidence="2">The sequence shown here is derived from an EMBL/GenBank/DDBJ whole genome shotgun (WGS) entry which is preliminary data.</text>
</comment>
<evidence type="ECO:0000256" key="1">
    <source>
        <dbReference type="SAM" id="SignalP"/>
    </source>
</evidence>
<feature type="chain" id="PRO_5046280505" description="OstA-like protein" evidence="1">
    <location>
        <begin position="24"/>
        <end position="206"/>
    </location>
</feature>
<feature type="signal peptide" evidence="1">
    <location>
        <begin position="1"/>
        <end position="23"/>
    </location>
</feature>
<evidence type="ECO:0008006" key="4">
    <source>
        <dbReference type="Google" id="ProtNLM"/>
    </source>
</evidence>
<gene>
    <name evidence="2" type="ORF">ACFOZ9_03240</name>
</gene>
<evidence type="ECO:0000313" key="2">
    <source>
        <dbReference type="EMBL" id="MFC4425213.1"/>
    </source>
</evidence>
<dbReference type="EMBL" id="JBHSEH010000004">
    <property type="protein sequence ID" value="MFC4425213.1"/>
    <property type="molecule type" value="Genomic_DNA"/>
</dbReference>
<evidence type="ECO:0000313" key="3">
    <source>
        <dbReference type="Proteomes" id="UP001595998"/>
    </source>
</evidence>